<reference key="1">
    <citation type="journal article" date="1992" name="Infect. Immun.">
        <title>Purification and characterization of the urease enzymes of Helicobacter species from humans and animals.</title>
        <authorList>
            <person name="Turbett G.R."/>
            <person name="Hoej P.B."/>
            <person name="Horne R."/>
            <person name="Mee B.J."/>
        </authorList>
    </citation>
    <scope>PROTEIN SEQUENCE</scope>
</reference>
<proteinExistence type="evidence at protein level"/>
<accession>Q9R5F6</accession>
<organism>
    <name type="scientific">Helicobacter mustelae</name>
    <dbReference type="NCBI Taxonomy" id="217"/>
    <lineage>
        <taxon>Bacteria</taxon>
        <taxon>Pseudomonadati</taxon>
        <taxon>Campylobacterota</taxon>
        <taxon>Epsilonproteobacteria</taxon>
        <taxon>Campylobacterales</taxon>
        <taxon>Helicobacteraceae</taxon>
        <taxon>Helicobacter</taxon>
    </lineage>
</organism>
<name>Q9R5F6_HELMU</name>
<dbReference type="PIR" id="F49215">
    <property type="entry name" value="F49215"/>
</dbReference>
<protein>
    <submittedName>
        <fullName>Urease small subunit</fullName>
    </submittedName>
</protein>
<sequence>LTPKELDKMMLHYAGELA</sequence>
<dbReference type="AlphaFoldDB" id="Q9R5F6"/>
<keyword id="KW-0903">Direct protein sequencing</keyword>